<evidence type="ECO:0000313" key="4">
    <source>
        <dbReference type="EMBL" id="KEI71911.1"/>
    </source>
</evidence>
<feature type="active site" description="Proton acceptor" evidence="1">
    <location>
        <position position="87"/>
    </location>
</feature>
<dbReference type="InterPro" id="IPR050566">
    <property type="entry name" value="Deoxyribonucleoside_kinase"/>
</dbReference>
<accession>A0A081KCN5</accession>
<dbReference type="Proteomes" id="UP000027997">
    <property type="component" value="Unassembled WGS sequence"/>
</dbReference>
<protein>
    <recommendedName>
        <fullName evidence="3">Deoxynucleoside kinase domain-containing protein</fullName>
    </recommendedName>
</protein>
<dbReference type="InterPro" id="IPR027417">
    <property type="entry name" value="P-loop_NTPase"/>
</dbReference>
<dbReference type="Pfam" id="PF01712">
    <property type="entry name" value="dNK"/>
    <property type="match status" value="1"/>
</dbReference>
<sequence length="210" mass="24171">MKQTNHFVAVEANIAAGKSTLLPKLAAELGWDAIQEPVNDPEFTRLLQDFTDHPADALKRIQFQEYITNRRARIVQELPTDRNYLIERSLYSDLIFTQANFLGMAAPDERYMLHYCEIQRRLNDYPVISAVVYLRTAPETAHSRLVERARTAEDGTPLTYLCDIHNYHEAILPQICRSMGTPLITVDWDDFGCEKRLAQQLLDHIPTLVE</sequence>
<dbReference type="SUPFAM" id="SSF52540">
    <property type="entry name" value="P-loop containing nucleoside triphosphate hydrolases"/>
    <property type="match status" value="1"/>
</dbReference>
<name>A0A081KCN5_9GAMM</name>
<reference evidence="4 5" key="1">
    <citation type="submission" date="2014-06" db="EMBL/GenBank/DDBJ databases">
        <title>Whole Genome Sequences of Three Symbiotic Endozoicomonas Bacteria.</title>
        <authorList>
            <person name="Neave M.J."/>
            <person name="Apprill A."/>
            <person name="Voolstra C.R."/>
        </authorList>
    </citation>
    <scope>NUCLEOTIDE SEQUENCE [LARGE SCALE GENOMIC DNA]</scope>
    <source>
        <strain evidence="4 5">DSM 22380</strain>
    </source>
</reference>
<dbReference type="GO" id="GO:0005737">
    <property type="term" value="C:cytoplasm"/>
    <property type="evidence" value="ECO:0007669"/>
    <property type="project" value="TreeGrafter"/>
</dbReference>
<dbReference type="GO" id="GO:0005524">
    <property type="term" value="F:ATP binding"/>
    <property type="evidence" value="ECO:0007669"/>
    <property type="project" value="UniProtKB-KW"/>
</dbReference>
<dbReference type="PANTHER" id="PTHR10513:SF35">
    <property type="entry name" value="DEOXYADENOSINE KINASE"/>
    <property type="match status" value="1"/>
</dbReference>
<feature type="domain" description="Deoxynucleoside kinase" evidence="3">
    <location>
        <begin position="9"/>
        <end position="209"/>
    </location>
</feature>
<gene>
    <name evidence="4" type="ORF">GV64_15260</name>
</gene>
<dbReference type="GO" id="GO:0019136">
    <property type="term" value="F:deoxynucleoside kinase activity"/>
    <property type="evidence" value="ECO:0007669"/>
    <property type="project" value="InterPro"/>
</dbReference>
<dbReference type="PANTHER" id="PTHR10513">
    <property type="entry name" value="DEOXYNUCLEOSIDE KINASE"/>
    <property type="match status" value="1"/>
</dbReference>
<evidence type="ECO:0000259" key="3">
    <source>
        <dbReference type="Pfam" id="PF01712"/>
    </source>
</evidence>
<keyword evidence="5" id="KW-1185">Reference proteome</keyword>
<dbReference type="InterPro" id="IPR002624">
    <property type="entry name" value="DCK/DGK"/>
</dbReference>
<feature type="binding site" evidence="2">
    <location>
        <begin position="144"/>
        <end position="148"/>
    </location>
    <ligand>
        <name>ATP</name>
        <dbReference type="ChEBI" id="CHEBI:30616"/>
    </ligand>
</feature>
<evidence type="ECO:0000313" key="5">
    <source>
        <dbReference type="Proteomes" id="UP000027997"/>
    </source>
</evidence>
<dbReference type="EMBL" id="JOJP01000001">
    <property type="protein sequence ID" value="KEI71911.1"/>
    <property type="molecule type" value="Genomic_DNA"/>
</dbReference>
<dbReference type="eggNOG" id="COG1428">
    <property type="taxonomic scope" value="Bacteria"/>
</dbReference>
<comment type="caution">
    <text evidence="4">The sequence shown here is derived from an EMBL/GenBank/DDBJ whole genome shotgun (WGS) entry which is preliminary data.</text>
</comment>
<dbReference type="AlphaFoldDB" id="A0A081KCN5"/>
<keyword evidence="2" id="KW-0547">Nucleotide-binding</keyword>
<dbReference type="RefSeq" id="WP_020583650.1">
    <property type="nucleotide sequence ID" value="NZ_JOJP01000001.1"/>
</dbReference>
<dbReference type="STRING" id="305900.GV64_15260"/>
<dbReference type="InterPro" id="IPR031314">
    <property type="entry name" value="DNK_dom"/>
</dbReference>
<dbReference type="Gene3D" id="3.40.50.300">
    <property type="entry name" value="P-loop containing nucleotide triphosphate hydrolases"/>
    <property type="match status" value="1"/>
</dbReference>
<evidence type="ECO:0000256" key="1">
    <source>
        <dbReference type="PIRSR" id="PIRSR000705-1"/>
    </source>
</evidence>
<proteinExistence type="predicted"/>
<keyword evidence="2" id="KW-0067">ATP-binding</keyword>
<evidence type="ECO:0000256" key="2">
    <source>
        <dbReference type="PIRSR" id="PIRSR000705-3"/>
    </source>
</evidence>
<organism evidence="4 5">
    <name type="scientific">Endozoicomonas elysicola</name>
    <dbReference type="NCBI Taxonomy" id="305900"/>
    <lineage>
        <taxon>Bacteria</taxon>
        <taxon>Pseudomonadati</taxon>
        <taxon>Pseudomonadota</taxon>
        <taxon>Gammaproteobacteria</taxon>
        <taxon>Oceanospirillales</taxon>
        <taxon>Endozoicomonadaceae</taxon>
        <taxon>Endozoicomonas</taxon>
    </lineage>
</organism>
<dbReference type="PIRSF" id="PIRSF000705">
    <property type="entry name" value="DNK"/>
    <property type="match status" value="1"/>
</dbReference>